<name>A0A7C1MK76_UNCAE</name>
<organism evidence="2">
    <name type="scientific">Aerophobetes bacterium</name>
    <dbReference type="NCBI Taxonomy" id="2030807"/>
    <lineage>
        <taxon>Bacteria</taxon>
        <taxon>Candidatus Aerophobota</taxon>
    </lineage>
</organism>
<dbReference type="InterPro" id="IPR029044">
    <property type="entry name" value="Nucleotide-diphossugar_trans"/>
</dbReference>
<dbReference type="AlphaFoldDB" id="A0A7C1MK76"/>
<evidence type="ECO:0000313" key="2">
    <source>
        <dbReference type="EMBL" id="HDZ50078.1"/>
    </source>
</evidence>
<dbReference type="Pfam" id="PF00483">
    <property type="entry name" value="NTP_transferase"/>
    <property type="match status" value="1"/>
</dbReference>
<comment type="caution">
    <text evidence="2">The sequence shown here is derived from an EMBL/GenBank/DDBJ whole genome shotgun (WGS) entry which is preliminary data.</text>
</comment>
<dbReference type="SUPFAM" id="SSF53448">
    <property type="entry name" value="Nucleotide-diphospho-sugar transferases"/>
    <property type="match status" value="1"/>
</dbReference>
<dbReference type="PANTHER" id="PTHR22572">
    <property type="entry name" value="SUGAR-1-PHOSPHATE GUANYL TRANSFERASE"/>
    <property type="match status" value="1"/>
</dbReference>
<dbReference type="EMBL" id="DRFT01000179">
    <property type="protein sequence ID" value="HDZ50078.1"/>
    <property type="molecule type" value="Genomic_DNA"/>
</dbReference>
<evidence type="ECO:0000259" key="1">
    <source>
        <dbReference type="Pfam" id="PF00483"/>
    </source>
</evidence>
<proteinExistence type="predicted"/>
<feature type="domain" description="Nucleotidyl transferase" evidence="1">
    <location>
        <begin position="2"/>
        <end position="149"/>
    </location>
</feature>
<dbReference type="Proteomes" id="UP000885667">
    <property type="component" value="Unassembled WGS sequence"/>
</dbReference>
<protein>
    <submittedName>
        <fullName evidence="2">NDP-sugar synthase</fullName>
    </submittedName>
</protein>
<gene>
    <name evidence="2" type="ORF">ENH69_02530</name>
</gene>
<accession>A0A7C1MK76</accession>
<dbReference type="Gene3D" id="3.90.550.10">
    <property type="entry name" value="Spore Coat Polysaccharide Biosynthesis Protein SpsA, Chain A"/>
    <property type="match status" value="1"/>
</dbReference>
<dbReference type="InterPro" id="IPR005835">
    <property type="entry name" value="NTP_transferase_dom"/>
</dbReference>
<reference evidence="2" key="1">
    <citation type="journal article" date="2020" name="mSystems">
        <title>Genome- and Community-Level Interaction Insights into Carbon Utilization and Element Cycling Functions of Hydrothermarchaeota in Hydrothermal Sediment.</title>
        <authorList>
            <person name="Zhou Z."/>
            <person name="Liu Y."/>
            <person name="Xu W."/>
            <person name="Pan J."/>
            <person name="Luo Z.H."/>
            <person name="Li M."/>
        </authorList>
    </citation>
    <scope>NUCLEOTIDE SEQUENCE [LARGE SCALE GENOMIC DNA]</scope>
    <source>
        <strain evidence="2">HyVt-329</strain>
    </source>
</reference>
<sequence>MGTAGALKNAENYLEDGAFLVLNGDSYSAIDITKFIQFHRKKGGMGTILLTRVSQAQDYGLMKVDENDRITGFLEKSARISSDNIINAGIYLLEPEVLSYIPEGKQVSLERETFPRLLQENVPLFGYLTSDYFIDIGTPQKYAQIQKEMKGIIRCS</sequence>
<dbReference type="InterPro" id="IPR050486">
    <property type="entry name" value="Mannose-1P_guanyltransferase"/>
</dbReference>